<dbReference type="GO" id="GO:0046872">
    <property type="term" value="F:metal ion binding"/>
    <property type="evidence" value="ECO:0007669"/>
    <property type="project" value="UniProtKB-KW"/>
</dbReference>
<evidence type="ECO:0000256" key="6">
    <source>
        <dbReference type="ARBA" id="ARBA00023118"/>
    </source>
</evidence>
<dbReference type="InterPro" id="IPR000477">
    <property type="entry name" value="RT_dom"/>
</dbReference>
<evidence type="ECO:0000256" key="5">
    <source>
        <dbReference type="ARBA" id="ARBA00022918"/>
    </source>
</evidence>
<keyword evidence="2" id="KW-0548">Nucleotidyltransferase</keyword>
<keyword evidence="5" id="KW-0695">RNA-directed DNA polymerase</keyword>
<evidence type="ECO:0000256" key="7">
    <source>
        <dbReference type="ARBA" id="ARBA00034120"/>
    </source>
</evidence>
<dbReference type="PROSITE" id="PS50878">
    <property type="entry name" value="RT_POL"/>
    <property type="match status" value="1"/>
</dbReference>
<sequence length="299" mass="34434">MIKSSADLKKYFERTDNDLNILVSSKLKYKRWQIPKKSGGSRNLISPPKPLKIFQSEIEKFLSPYVDTIIARGGIKKQNRVKAAEYIRKSNLIIKLDIKDCYPSIKKSKIIQKLQSLSFSHKYAVFFAETITLDNCLPQGSPCSLCIANLVLNELDHSIIQSLPPNTKCFRWVDDIIIGLDKNVTKEEAENLISKIKSLFQSFRYEIKDGMTLTPISREHANDILGLSISRKINVNKKWYREFRSQLDHLRNNPLPTKKELNSVKGKLATLQQVTKNHKNKPRVQKIRGIIKEIELTNK</sequence>
<evidence type="ECO:0000256" key="1">
    <source>
        <dbReference type="ARBA" id="ARBA00022679"/>
    </source>
</evidence>
<comment type="similarity">
    <text evidence="7">Belongs to the bacterial reverse transcriptase family.</text>
</comment>
<dbReference type="InterPro" id="IPR043502">
    <property type="entry name" value="DNA/RNA_pol_sf"/>
</dbReference>
<comment type="caution">
    <text evidence="9">The sequence shown here is derived from an EMBL/GenBank/DDBJ whole genome shotgun (WGS) entry which is preliminary data.</text>
</comment>
<dbReference type="InterPro" id="IPR000123">
    <property type="entry name" value="Reverse_transcriptase_msDNA"/>
</dbReference>
<dbReference type="PRINTS" id="PR00866">
    <property type="entry name" value="RNADNAPOLMS"/>
</dbReference>
<evidence type="ECO:0000256" key="3">
    <source>
        <dbReference type="ARBA" id="ARBA00022723"/>
    </source>
</evidence>
<evidence type="ECO:0000313" key="10">
    <source>
        <dbReference type="Proteomes" id="UP000178583"/>
    </source>
</evidence>
<dbReference type="Proteomes" id="UP000178583">
    <property type="component" value="Unassembled WGS sequence"/>
</dbReference>
<protein>
    <recommendedName>
        <fullName evidence="8">Reverse transcriptase domain-containing protein</fullName>
    </recommendedName>
</protein>
<dbReference type="GO" id="GO:0003723">
    <property type="term" value="F:RNA binding"/>
    <property type="evidence" value="ECO:0007669"/>
    <property type="project" value="InterPro"/>
</dbReference>
<keyword evidence="1" id="KW-0808">Transferase</keyword>
<accession>A0A1F5E8X8</accession>
<dbReference type="EMBL" id="MEZY01000029">
    <property type="protein sequence ID" value="OGD63869.1"/>
    <property type="molecule type" value="Genomic_DNA"/>
</dbReference>
<keyword evidence="6" id="KW-0051">Antiviral defense</keyword>
<feature type="domain" description="Reverse transcriptase" evidence="8">
    <location>
        <begin position="15"/>
        <end position="229"/>
    </location>
</feature>
<reference evidence="9 10" key="1">
    <citation type="journal article" date="2016" name="Nat. Commun.">
        <title>Thousands of microbial genomes shed light on interconnected biogeochemical processes in an aquifer system.</title>
        <authorList>
            <person name="Anantharaman K."/>
            <person name="Brown C.T."/>
            <person name="Hug L.A."/>
            <person name="Sharon I."/>
            <person name="Castelle C.J."/>
            <person name="Probst A.J."/>
            <person name="Thomas B.C."/>
            <person name="Singh A."/>
            <person name="Wilkins M.J."/>
            <person name="Karaoz U."/>
            <person name="Brodie E.L."/>
            <person name="Williams K.H."/>
            <person name="Hubbard S.S."/>
            <person name="Banfield J.F."/>
        </authorList>
    </citation>
    <scope>NUCLEOTIDE SEQUENCE [LARGE SCALE GENOMIC DNA]</scope>
</reference>
<evidence type="ECO:0000256" key="4">
    <source>
        <dbReference type="ARBA" id="ARBA00022842"/>
    </source>
</evidence>
<keyword evidence="3" id="KW-0479">Metal-binding</keyword>
<dbReference type="AlphaFoldDB" id="A0A1F5E8X8"/>
<gene>
    <name evidence="9" type="ORF">A2215_00810</name>
</gene>
<evidence type="ECO:0000259" key="8">
    <source>
        <dbReference type="PROSITE" id="PS50878"/>
    </source>
</evidence>
<proteinExistence type="inferred from homology"/>
<dbReference type="GO" id="GO:0051607">
    <property type="term" value="P:defense response to virus"/>
    <property type="evidence" value="ECO:0007669"/>
    <property type="project" value="UniProtKB-KW"/>
</dbReference>
<keyword evidence="4" id="KW-0460">Magnesium</keyword>
<name>A0A1F5E8X8_9BACT</name>
<organism evidence="9 10">
    <name type="scientific">Candidatus Berkelbacteria bacterium RIFOXYA2_FULL_43_10</name>
    <dbReference type="NCBI Taxonomy" id="1797472"/>
    <lineage>
        <taxon>Bacteria</taxon>
        <taxon>Candidatus Berkelbacteria</taxon>
    </lineage>
</organism>
<evidence type="ECO:0000313" key="9">
    <source>
        <dbReference type="EMBL" id="OGD63869.1"/>
    </source>
</evidence>
<evidence type="ECO:0000256" key="2">
    <source>
        <dbReference type="ARBA" id="ARBA00022695"/>
    </source>
</evidence>
<dbReference type="SUPFAM" id="SSF56672">
    <property type="entry name" value="DNA/RNA polymerases"/>
    <property type="match status" value="1"/>
</dbReference>
<dbReference type="GO" id="GO:0003964">
    <property type="term" value="F:RNA-directed DNA polymerase activity"/>
    <property type="evidence" value="ECO:0007669"/>
    <property type="project" value="UniProtKB-KW"/>
</dbReference>
<dbReference type="Pfam" id="PF00078">
    <property type="entry name" value="RVT_1"/>
    <property type="match status" value="1"/>
</dbReference>